<keyword evidence="3 5" id="KW-0732">Signal</keyword>
<comment type="subcellular location">
    <subcellularLocation>
        <location evidence="1">Periplasm</location>
    </subcellularLocation>
</comment>
<evidence type="ECO:0000256" key="3">
    <source>
        <dbReference type="ARBA" id="ARBA00022729"/>
    </source>
</evidence>
<dbReference type="RefSeq" id="WP_374830907.1">
    <property type="nucleotide sequence ID" value="NZ_JBHEEZ010000006.1"/>
</dbReference>
<proteinExistence type="inferred from homology"/>
<feature type="domain" description="Solute-binding protein family 5" evidence="6">
    <location>
        <begin position="119"/>
        <end position="528"/>
    </location>
</feature>
<dbReference type="PANTHER" id="PTHR30290">
    <property type="entry name" value="PERIPLASMIC BINDING COMPONENT OF ABC TRANSPORTER"/>
    <property type="match status" value="1"/>
</dbReference>
<evidence type="ECO:0000259" key="6">
    <source>
        <dbReference type="Pfam" id="PF00496"/>
    </source>
</evidence>
<accession>A0ABV9HB70</accession>
<dbReference type="InterPro" id="IPR006311">
    <property type="entry name" value="TAT_signal"/>
</dbReference>
<dbReference type="SUPFAM" id="SSF53850">
    <property type="entry name" value="Periplasmic binding protein-like II"/>
    <property type="match status" value="1"/>
</dbReference>
<dbReference type="PIRSF" id="PIRSF002741">
    <property type="entry name" value="MppA"/>
    <property type="match status" value="1"/>
</dbReference>
<organism evidence="7 8">
    <name type="scientific">Daeguia caeni</name>
    <dbReference type="NCBI Taxonomy" id="439612"/>
    <lineage>
        <taxon>Bacteria</taxon>
        <taxon>Pseudomonadati</taxon>
        <taxon>Pseudomonadota</taxon>
        <taxon>Alphaproteobacteria</taxon>
        <taxon>Hyphomicrobiales</taxon>
        <taxon>Brucellaceae</taxon>
        <taxon>Daeguia</taxon>
    </lineage>
</organism>
<sequence length="624" mass="70977">MNELRVNRRHFLALSAGLSATCLLPEGAFADVATGTPLHGLSAFGELKYAPDFTHFDYVNPDAPKGGTFRFAPFNWIWNQNTQTFNTLNTFTFKGDAPPRMELTYDSLMVPALDEPDSLYGLLAESVELSKDKQSCLFRLRKQARFHDGAAVTARDVVSTYTVLKQKGHPLIRQSLAGVQKVEATKNGDVRMHFTPERGIFAILAALTLPILSARWLEEQDFEAATMEPVPGSGPYRVGKFAAGQFIEYERVADYWAKDLPVQRGANNFDIIRIEFYRDRQPEFEAFKKGDIDFRAESVAKNWATAYDFPAVAEKNIIKRTFPKEKRPLMQAWALNQRRERFRDPRVREAIALCFDFEWTNANLFYNAYERINSCFAGSDFEAKGLPTPDELTVLQRYRGRLPDAVFDQPVMMPVSDGSGRDRTQFSRAIELLQQAGLERKNGHFHLADGSRFTLELLSNSDSFTRIYNPFVQKMRAIGIDASLRLIDPSQYQARLRDFDFDMVGMAVQFNATPTEESLGSMFGSASANMPGSYNLPGTADPLIDELIADIGKATSRSDYVATMRVLDRYLRIRRDWLPNWRSANHLVAYWDRFGFREPKPDYGFSVETLWWIDENRAQAIGKS</sequence>
<evidence type="ECO:0000256" key="4">
    <source>
        <dbReference type="ARBA" id="ARBA00022764"/>
    </source>
</evidence>
<dbReference type="Pfam" id="PF00496">
    <property type="entry name" value="SBP_bac_5"/>
    <property type="match status" value="1"/>
</dbReference>
<dbReference type="InterPro" id="IPR039424">
    <property type="entry name" value="SBP_5"/>
</dbReference>
<evidence type="ECO:0000256" key="5">
    <source>
        <dbReference type="SAM" id="SignalP"/>
    </source>
</evidence>
<dbReference type="Gene3D" id="3.10.105.10">
    <property type="entry name" value="Dipeptide-binding Protein, Domain 3"/>
    <property type="match status" value="1"/>
</dbReference>
<comment type="similarity">
    <text evidence="2">Belongs to the bacterial solute-binding protein 5 family.</text>
</comment>
<evidence type="ECO:0000313" key="8">
    <source>
        <dbReference type="Proteomes" id="UP001596042"/>
    </source>
</evidence>
<dbReference type="Proteomes" id="UP001596042">
    <property type="component" value="Unassembled WGS sequence"/>
</dbReference>
<feature type="signal peptide" evidence="5">
    <location>
        <begin position="1"/>
        <end position="30"/>
    </location>
</feature>
<evidence type="ECO:0000313" key="7">
    <source>
        <dbReference type="EMBL" id="MFC4626410.1"/>
    </source>
</evidence>
<evidence type="ECO:0000256" key="1">
    <source>
        <dbReference type="ARBA" id="ARBA00004418"/>
    </source>
</evidence>
<comment type="caution">
    <text evidence="7">The sequence shown here is derived from an EMBL/GenBank/DDBJ whole genome shotgun (WGS) entry which is preliminary data.</text>
</comment>
<keyword evidence="4" id="KW-0574">Periplasm</keyword>
<dbReference type="CDD" id="cd08497">
    <property type="entry name" value="MbnE-like"/>
    <property type="match status" value="1"/>
</dbReference>
<dbReference type="Gene3D" id="3.40.190.10">
    <property type="entry name" value="Periplasmic binding protein-like II"/>
    <property type="match status" value="1"/>
</dbReference>
<dbReference type="PROSITE" id="PS51318">
    <property type="entry name" value="TAT"/>
    <property type="match status" value="1"/>
</dbReference>
<reference evidence="8" key="1">
    <citation type="journal article" date="2019" name="Int. J. Syst. Evol. Microbiol.">
        <title>The Global Catalogue of Microorganisms (GCM) 10K type strain sequencing project: providing services to taxonomists for standard genome sequencing and annotation.</title>
        <authorList>
            <consortium name="The Broad Institute Genomics Platform"/>
            <consortium name="The Broad Institute Genome Sequencing Center for Infectious Disease"/>
            <person name="Wu L."/>
            <person name="Ma J."/>
        </authorList>
    </citation>
    <scope>NUCLEOTIDE SEQUENCE [LARGE SCALE GENOMIC DNA]</scope>
    <source>
        <strain evidence="8">CGMCC 1.15731</strain>
    </source>
</reference>
<protein>
    <submittedName>
        <fullName evidence="7">Extracellular solute-binding protein</fullName>
    </submittedName>
</protein>
<dbReference type="EMBL" id="JBHSEL010000125">
    <property type="protein sequence ID" value="MFC4626410.1"/>
    <property type="molecule type" value="Genomic_DNA"/>
</dbReference>
<dbReference type="InterPro" id="IPR000914">
    <property type="entry name" value="SBP_5_dom"/>
</dbReference>
<feature type="chain" id="PRO_5046674126" evidence="5">
    <location>
        <begin position="31"/>
        <end position="624"/>
    </location>
</feature>
<keyword evidence="8" id="KW-1185">Reference proteome</keyword>
<evidence type="ECO:0000256" key="2">
    <source>
        <dbReference type="ARBA" id="ARBA00005695"/>
    </source>
</evidence>
<dbReference type="InterPro" id="IPR030678">
    <property type="entry name" value="Peptide/Ni-bd"/>
</dbReference>
<name>A0ABV9HB70_9HYPH</name>
<dbReference type="PANTHER" id="PTHR30290:SF64">
    <property type="entry name" value="ABC TRANSPORTER PERIPLASMIC BINDING PROTEIN"/>
    <property type="match status" value="1"/>
</dbReference>
<gene>
    <name evidence="7" type="ORF">ACFO1V_14560</name>
</gene>